<evidence type="ECO:0000313" key="3">
    <source>
        <dbReference type="Proteomes" id="UP000616839"/>
    </source>
</evidence>
<protein>
    <submittedName>
        <fullName evidence="2">Cyclodeaminase/cyclohydrolase family protein</fullName>
    </submittedName>
</protein>
<name>A0A927K1L2_9ACTN</name>
<evidence type="ECO:0000313" key="2">
    <source>
        <dbReference type="EMBL" id="MBD8868449.1"/>
    </source>
</evidence>
<dbReference type="Pfam" id="PF04961">
    <property type="entry name" value="FTCD_C"/>
    <property type="match status" value="1"/>
</dbReference>
<dbReference type="GO" id="GO:0003824">
    <property type="term" value="F:catalytic activity"/>
    <property type="evidence" value="ECO:0007669"/>
    <property type="project" value="InterPro"/>
</dbReference>
<organism evidence="2 3">
    <name type="scientific">Nocardioides donggukensis</name>
    <dbReference type="NCBI Taxonomy" id="2774019"/>
    <lineage>
        <taxon>Bacteria</taxon>
        <taxon>Bacillati</taxon>
        <taxon>Actinomycetota</taxon>
        <taxon>Actinomycetes</taxon>
        <taxon>Propionibacteriales</taxon>
        <taxon>Nocardioidaceae</taxon>
        <taxon>Nocardioides</taxon>
    </lineage>
</organism>
<dbReference type="InterPro" id="IPR007044">
    <property type="entry name" value="Cyclodeamin/CycHdrlase"/>
</dbReference>
<dbReference type="AlphaFoldDB" id="A0A927K1L2"/>
<dbReference type="Gene3D" id="1.20.120.680">
    <property type="entry name" value="Formiminotetrahydrofolate cyclodeaminase monomer, up-and-down helical bundle"/>
    <property type="match status" value="1"/>
</dbReference>
<keyword evidence="3" id="KW-1185">Reference proteome</keyword>
<feature type="domain" description="Cyclodeaminase/cyclohydrolase" evidence="1">
    <location>
        <begin position="11"/>
        <end position="175"/>
    </location>
</feature>
<gene>
    <name evidence="2" type="ORF">IE331_02330</name>
</gene>
<dbReference type="EMBL" id="JACYXZ010000001">
    <property type="protein sequence ID" value="MBD8868449.1"/>
    <property type="molecule type" value="Genomic_DNA"/>
</dbReference>
<reference evidence="2" key="1">
    <citation type="submission" date="2020-09" db="EMBL/GenBank/DDBJ databases">
        <title>Nocardioides sp. strain MJB4 16S ribosomal RNA gene Genome sequencing and assembly.</title>
        <authorList>
            <person name="Kim I."/>
        </authorList>
    </citation>
    <scope>NUCLEOTIDE SEQUENCE</scope>
    <source>
        <strain evidence="2">MJB4</strain>
    </source>
</reference>
<evidence type="ECO:0000259" key="1">
    <source>
        <dbReference type="Pfam" id="PF04961"/>
    </source>
</evidence>
<dbReference type="Proteomes" id="UP000616839">
    <property type="component" value="Unassembled WGS sequence"/>
</dbReference>
<proteinExistence type="predicted"/>
<dbReference type="SUPFAM" id="SSF101262">
    <property type="entry name" value="Methenyltetrahydrofolate cyclohydrolase-like"/>
    <property type="match status" value="1"/>
</dbReference>
<accession>A0A927K1L2</accession>
<sequence length="186" mass="19018">MDPDAKASAGTVTAFLDRLGARTPTPAGGSVAALCTAQAAALVAMVARYCQAQPLVEEAEQLVDAAQRLADDDEVAFGAVAAAWALPRGTADDDLARRTAIDEALLGAAVPQALVVEVAIEVLVLVDRLRPAARPGLAADLVAAAEVAQAGSAIARRNVESNLSTLPDSDERSGLLRRIGVANGRD</sequence>
<dbReference type="RefSeq" id="WP_192140095.1">
    <property type="nucleotide sequence ID" value="NZ_JACYXZ010000001.1"/>
</dbReference>
<dbReference type="InterPro" id="IPR036178">
    <property type="entry name" value="Formintransfe-cycloase-like_sf"/>
</dbReference>
<comment type="caution">
    <text evidence="2">The sequence shown here is derived from an EMBL/GenBank/DDBJ whole genome shotgun (WGS) entry which is preliminary data.</text>
</comment>